<feature type="region of interest" description="Disordered" evidence="1">
    <location>
        <begin position="1"/>
        <end position="37"/>
    </location>
</feature>
<dbReference type="AlphaFoldDB" id="A0A0A9FBA7"/>
<name>A0A0A9FBA7_ARUDO</name>
<organism evidence="2">
    <name type="scientific">Arundo donax</name>
    <name type="common">Giant reed</name>
    <name type="synonym">Donax arundinaceus</name>
    <dbReference type="NCBI Taxonomy" id="35708"/>
    <lineage>
        <taxon>Eukaryota</taxon>
        <taxon>Viridiplantae</taxon>
        <taxon>Streptophyta</taxon>
        <taxon>Embryophyta</taxon>
        <taxon>Tracheophyta</taxon>
        <taxon>Spermatophyta</taxon>
        <taxon>Magnoliopsida</taxon>
        <taxon>Liliopsida</taxon>
        <taxon>Poales</taxon>
        <taxon>Poaceae</taxon>
        <taxon>PACMAD clade</taxon>
        <taxon>Arundinoideae</taxon>
        <taxon>Arundineae</taxon>
        <taxon>Arundo</taxon>
    </lineage>
</organism>
<protein>
    <submittedName>
        <fullName evidence="2">Uncharacterized protein</fullName>
    </submittedName>
</protein>
<accession>A0A0A9FBA7</accession>
<evidence type="ECO:0000313" key="2">
    <source>
        <dbReference type="EMBL" id="JAE07436.1"/>
    </source>
</evidence>
<dbReference type="EMBL" id="GBRH01190460">
    <property type="protein sequence ID" value="JAE07436.1"/>
    <property type="molecule type" value="Transcribed_RNA"/>
</dbReference>
<reference evidence="2" key="1">
    <citation type="submission" date="2014-09" db="EMBL/GenBank/DDBJ databases">
        <authorList>
            <person name="Magalhaes I.L.F."/>
            <person name="Oliveira U."/>
            <person name="Santos F.R."/>
            <person name="Vidigal T.H.D.A."/>
            <person name="Brescovit A.D."/>
            <person name="Santos A.J."/>
        </authorList>
    </citation>
    <scope>NUCLEOTIDE SEQUENCE</scope>
    <source>
        <tissue evidence="2">Shoot tissue taken approximately 20 cm above the soil surface</tissue>
    </source>
</reference>
<sequence length="57" mass="6525">MTVRRRPLPARRGRRRRPGRPASGAQTWPALDHGLDGGARRCSALTKSYQPWRKTWA</sequence>
<feature type="compositionally biased region" description="Basic residues" evidence="1">
    <location>
        <begin position="1"/>
        <end position="19"/>
    </location>
</feature>
<evidence type="ECO:0000256" key="1">
    <source>
        <dbReference type="SAM" id="MobiDB-lite"/>
    </source>
</evidence>
<reference evidence="2" key="2">
    <citation type="journal article" date="2015" name="Data Brief">
        <title>Shoot transcriptome of the giant reed, Arundo donax.</title>
        <authorList>
            <person name="Barrero R.A."/>
            <person name="Guerrero F.D."/>
            <person name="Moolhuijzen P."/>
            <person name="Goolsby J.A."/>
            <person name="Tidwell J."/>
            <person name="Bellgard S.E."/>
            <person name="Bellgard M.I."/>
        </authorList>
    </citation>
    <scope>NUCLEOTIDE SEQUENCE</scope>
    <source>
        <tissue evidence="2">Shoot tissue taken approximately 20 cm above the soil surface</tissue>
    </source>
</reference>
<proteinExistence type="predicted"/>